<organism evidence="1 2">
    <name type="scientific">Adineta steineri</name>
    <dbReference type="NCBI Taxonomy" id="433720"/>
    <lineage>
        <taxon>Eukaryota</taxon>
        <taxon>Metazoa</taxon>
        <taxon>Spiralia</taxon>
        <taxon>Gnathifera</taxon>
        <taxon>Rotifera</taxon>
        <taxon>Eurotatoria</taxon>
        <taxon>Bdelloidea</taxon>
        <taxon>Adinetida</taxon>
        <taxon>Adinetidae</taxon>
        <taxon>Adineta</taxon>
    </lineage>
</organism>
<reference evidence="1" key="1">
    <citation type="submission" date="2021-02" db="EMBL/GenBank/DDBJ databases">
        <authorList>
            <person name="Nowell W R."/>
        </authorList>
    </citation>
    <scope>NUCLEOTIDE SEQUENCE</scope>
</reference>
<dbReference type="EMBL" id="CAJOAY010007318">
    <property type="protein sequence ID" value="CAF4163309.1"/>
    <property type="molecule type" value="Genomic_DNA"/>
</dbReference>
<protein>
    <submittedName>
        <fullName evidence="1">Uncharacterized protein</fullName>
    </submittedName>
</protein>
<dbReference type="Proteomes" id="UP000663881">
    <property type="component" value="Unassembled WGS sequence"/>
</dbReference>
<proteinExistence type="predicted"/>
<dbReference type="Gene3D" id="2.120.10.30">
    <property type="entry name" value="TolB, C-terminal domain"/>
    <property type="match status" value="1"/>
</dbReference>
<dbReference type="InterPro" id="IPR011042">
    <property type="entry name" value="6-blade_b-propeller_TolB-like"/>
</dbReference>
<comment type="caution">
    <text evidence="1">The sequence shown here is derived from an EMBL/GenBank/DDBJ whole genome shotgun (WGS) entry which is preliminary data.</text>
</comment>
<sequence length="212" mass="23879">MECQNSLIEKNGEEDIEMAAKRVTVYKASPECKVSGIVLQSAGLVLALHYPNAKLVPVALFYLNFSQKGPKWDKWKQNGITVAGGKGYGQQLNQLGRPEGIFIDKNKNIFIADSLNHRIVEWKYNAKKGQIIAGGNGRGDRMDQLDRPTDVFVGQKNHSIIIADRSNRRVIECLNKKQQILIHNIDCSGLAMDKHGFLYVSDGEKNEVRRWK</sequence>
<name>A0A819YZR8_9BILA</name>
<evidence type="ECO:0000313" key="2">
    <source>
        <dbReference type="Proteomes" id="UP000663881"/>
    </source>
</evidence>
<dbReference type="SUPFAM" id="SSF63825">
    <property type="entry name" value="YWTD domain"/>
    <property type="match status" value="1"/>
</dbReference>
<evidence type="ECO:0000313" key="1">
    <source>
        <dbReference type="EMBL" id="CAF4163309.1"/>
    </source>
</evidence>
<feature type="non-terminal residue" evidence="1">
    <location>
        <position position="212"/>
    </location>
</feature>
<dbReference type="AlphaFoldDB" id="A0A819YZR8"/>
<gene>
    <name evidence="1" type="ORF">OKA104_LOCUS38925</name>
</gene>
<accession>A0A819YZR8</accession>